<dbReference type="OrthoDB" id="9772295at2"/>
<name>A0A2U2PMU3_9SPHI</name>
<gene>
    <name evidence="1" type="ORF">DDR33_02360</name>
</gene>
<proteinExistence type="predicted"/>
<organism evidence="1 2">
    <name type="scientific">Pararcticibacter amylolyticus</name>
    <dbReference type="NCBI Taxonomy" id="2173175"/>
    <lineage>
        <taxon>Bacteria</taxon>
        <taxon>Pseudomonadati</taxon>
        <taxon>Bacteroidota</taxon>
        <taxon>Sphingobacteriia</taxon>
        <taxon>Sphingobacteriales</taxon>
        <taxon>Sphingobacteriaceae</taxon>
        <taxon>Pararcticibacter</taxon>
    </lineage>
</organism>
<comment type="caution">
    <text evidence="1">The sequence shown here is derived from an EMBL/GenBank/DDBJ whole genome shotgun (WGS) entry which is preliminary data.</text>
</comment>
<evidence type="ECO:0000313" key="1">
    <source>
        <dbReference type="EMBL" id="PWG82715.1"/>
    </source>
</evidence>
<dbReference type="InterPro" id="IPR014917">
    <property type="entry name" value="DUF1800"/>
</dbReference>
<evidence type="ECO:0000313" key="2">
    <source>
        <dbReference type="Proteomes" id="UP000245647"/>
    </source>
</evidence>
<accession>A0A2U2PMU3</accession>
<dbReference type="EMBL" id="QEAS01000001">
    <property type="protein sequence ID" value="PWG82715.1"/>
    <property type="molecule type" value="Genomic_DNA"/>
</dbReference>
<dbReference type="RefSeq" id="WP_109414134.1">
    <property type="nucleotide sequence ID" value="NZ_QEAS01000001.1"/>
</dbReference>
<dbReference type="Pfam" id="PF08811">
    <property type="entry name" value="DUF1800"/>
    <property type="match status" value="1"/>
</dbReference>
<protein>
    <submittedName>
        <fullName evidence="1">DUF1800 domain-containing protein</fullName>
    </submittedName>
</protein>
<dbReference type="Proteomes" id="UP000245647">
    <property type="component" value="Unassembled WGS sequence"/>
</dbReference>
<dbReference type="AlphaFoldDB" id="A0A2U2PMU3"/>
<reference evidence="1 2" key="1">
    <citation type="submission" date="2018-04" db="EMBL/GenBank/DDBJ databases">
        <title>Pedobacter chongqingensis sp. nov., isolated from a rottenly hemp rope.</title>
        <authorList>
            <person name="Cai Y."/>
        </authorList>
    </citation>
    <scope>NUCLEOTIDE SEQUENCE [LARGE SCALE GENOMIC DNA]</scope>
    <source>
        <strain evidence="1 2">FJ4-8</strain>
    </source>
</reference>
<keyword evidence="2" id="KW-1185">Reference proteome</keyword>
<sequence length="463" mass="53415">MKRTKQSDQAKHLYSRATFGVHYSEFEKLSDMSVRKAVRRLFEQAEADDPLTEVTELLQRPPREDNPTEEEIKDYLRRRNEQERSVNIAWMRRLAETKAPLLEKMTLFWHGHFACRMNDGYYLQQLNNVQRKNALGNFRTLLLEVAKAPAMLSFLNNQQNKKGHPNENFARELMELFTLGRGHYTENDIKQSARAFTGWQYKGKTGEFFYNVRQHDTDTKTFFEKTGNFSGEDIIDMILAKKQTAYFISEKIYKFFVNDSPDPGHVKELADVFYKSGYEVKPLVEKMFTSEWFYDQKNVGNKIKSPVELLTGLNRQFSIRYENPAVLLQLQRSMGQALFYPPNVAGWPGGQNWIDSSSLLTRMKLPSLLLNGGVIDTGGKADPEDEAFIAAAKRQQLKVERRVKTQPGWDIFLKDIPSDVKLSELAYFLIAGDPERHSLNSIGTGSIRSMVLQLLSTPEYQLC</sequence>